<organism evidence="5 6">
    <name type="scientific">Ruminococcus albus 8</name>
    <dbReference type="NCBI Taxonomy" id="246199"/>
    <lineage>
        <taxon>Bacteria</taxon>
        <taxon>Bacillati</taxon>
        <taxon>Bacillota</taxon>
        <taxon>Clostridia</taxon>
        <taxon>Eubacteriales</taxon>
        <taxon>Oscillospiraceae</taxon>
        <taxon>Ruminococcus</taxon>
    </lineage>
</organism>
<dbReference type="STRING" id="246199.CUS_7821"/>
<evidence type="ECO:0000313" key="6">
    <source>
        <dbReference type="Proteomes" id="UP000004259"/>
    </source>
</evidence>
<feature type="domain" description="RNA-binding S4" evidence="4">
    <location>
        <begin position="1"/>
        <end position="66"/>
    </location>
</feature>
<dbReference type="NCBIfam" id="TIGR00478">
    <property type="entry name" value="tly"/>
    <property type="match status" value="1"/>
</dbReference>
<evidence type="ECO:0000259" key="4">
    <source>
        <dbReference type="SMART" id="SM00363"/>
    </source>
</evidence>
<dbReference type="SUPFAM" id="SSF53335">
    <property type="entry name" value="S-adenosyl-L-methionine-dependent methyltransferases"/>
    <property type="match status" value="1"/>
</dbReference>
<comment type="caution">
    <text evidence="5">The sequence shown here is derived from an EMBL/GenBank/DDBJ whole genome shotgun (WGS) entry which is preliminary data.</text>
</comment>
<dbReference type="InterPro" id="IPR002877">
    <property type="entry name" value="RNA_MeTrfase_FtsJ_dom"/>
</dbReference>
<dbReference type="PANTHER" id="PTHR32319">
    <property type="entry name" value="BACTERIAL HEMOLYSIN-LIKE PROTEIN"/>
    <property type="match status" value="1"/>
</dbReference>
<dbReference type="Pfam" id="PF01479">
    <property type="entry name" value="S4"/>
    <property type="match status" value="1"/>
</dbReference>
<gene>
    <name evidence="5" type="primary">rrmJ</name>
    <name evidence="5" type="ORF">CUS_7821</name>
</gene>
<dbReference type="SUPFAM" id="SSF55174">
    <property type="entry name" value="Alpha-L RNA-binding motif"/>
    <property type="match status" value="1"/>
</dbReference>
<evidence type="ECO:0000256" key="1">
    <source>
        <dbReference type="ARBA" id="ARBA00022884"/>
    </source>
</evidence>
<dbReference type="GO" id="GO:0003723">
    <property type="term" value="F:RNA binding"/>
    <property type="evidence" value="ECO:0007669"/>
    <property type="project" value="UniProtKB-KW"/>
</dbReference>
<accession>E9SFM3</accession>
<dbReference type="AlphaFoldDB" id="E9SFM3"/>
<dbReference type="InterPro" id="IPR047048">
    <property type="entry name" value="TlyA"/>
</dbReference>
<dbReference type="GO" id="GO:0008168">
    <property type="term" value="F:methyltransferase activity"/>
    <property type="evidence" value="ECO:0007669"/>
    <property type="project" value="UniProtKB-KW"/>
</dbReference>
<dbReference type="EMBL" id="ADKM02000122">
    <property type="protein sequence ID" value="EGC01856.1"/>
    <property type="molecule type" value="Genomic_DNA"/>
</dbReference>
<dbReference type="GO" id="GO:0032259">
    <property type="term" value="P:methylation"/>
    <property type="evidence" value="ECO:0007669"/>
    <property type="project" value="UniProtKB-KW"/>
</dbReference>
<comment type="similarity">
    <text evidence="2">Belongs to the TlyA family.</text>
</comment>
<dbReference type="PROSITE" id="PS50889">
    <property type="entry name" value="S4"/>
    <property type="match status" value="1"/>
</dbReference>
<dbReference type="InterPro" id="IPR004538">
    <property type="entry name" value="Hemolysin_A/TlyA"/>
</dbReference>
<evidence type="ECO:0000313" key="5">
    <source>
        <dbReference type="EMBL" id="EGC01856.1"/>
    </source>
</evidence>
<dbReference type="EC" id="2.1.1.-" evidence="5"/>
<dbReference type="Gene3D" id="3.10.290.10">
    <property type="entry name" value="RNA-binding S4 domain"/>
    <property type="match status" value="1"/>
</dbReference>
<dbReference type="Gene3D" id="3.40.50.150">
    <property type="entry name" value="Vaccinia Virus protein VP39"/>
    <property type="match status" value="1"/>
</dbReference>
<proteinExistence type="inferred from homology"/>
<dbReference type="eggNOG" id="COG1189">
    <property type="taxonomic scope" value="Bacteria"/>
</dbReference>
<dbReference type="Pfam" id="PF01728">
    <property type="entry name" value="FtsJ"/>
    <property type="match status" value="1"/>
</dbReference>
<reference evidence="5 6" key="1">
    <citation type="submission" date="2011-02" db="EMBL/GenBank/DDBJ databases">
        <authorList>
            <person name="Nelson K.E."/>
            <person name="Sutton G."/>
            <person name="Torralba M."/>
            <person name="Durkin S."/>
            <person name="Harkins D."/>
            <person name="Montgomery R."/>
            <person name="Ziemer C."/>
            <person name="Klaassens E."/>
            <person name="Ocuiv P."/>
            <person name="Morrison M."/>
        </authorList>
    </citation>
    <scope>NUCLEOTIDE SEQUENCE [LARGE SCALE GENOMIC DNA]</scope>
    <source>
        <strain evidence="5 6">8</strain>
    </source>
</reference>
<dbReference type="InterPro" id="IPR002942">
    <property type="entry name" value="S4_RNA-bd"/>
</dbReference>
<dbReference type="PANTHER" id="PTHR32319:SF0">
    <property type="entry name" value="BACTERIAL HEMOLYSIN-LIKE PROTEIN"/>
    <property type="match status" value="1"/>
</dbReference>
<sequence>MRLDIYLTEKGLAKSRERAKTMIKAGCVKVSGTVCTKPSADVADGAEIEVDDSDFGYVGRGLIKLETAFQAFSLDISRMVCADIGASTGGFTQCMLSRGARLVYAVDVGHGQLDESLVCDERVVNMEGVNARYLTASDFSELPDLISVDLSFISLTLVMPALADCLKVGGKMAVLIKPQFEAGKSALNKKGVVKDKKDHIRVINCMLSLFERCGLSVAGIVPSEITGGDGNREYLACLEKNIDLKTAAIDVKKLVDKAFLVGE</sequence>
<evidence type="ECO:0000256" key="2">
    <source>
        <dbReference type="ARBA" id="ARBA00029460"/>
    </source>
</evidence>
<dbReference type="SMART" id="SM00363">
    <property type="entry name" value="S4"/>
    <property type="match status" value="1"/>
</dbReference>
<evidence type="ECO:0000256" key="3">
    <source>
        <dbReference type="PROSITE-ProRule" id="PRU00182"/>
    </source>
</evidence>
<dbReference type="InterPro" id="IPR036986">
    <property type="entry name" value="S4_RNA-bd_sf"/>
</dbReference>
<protein>
    <submittedName>
        <fullName evidence="5">Ribosomal RNA large subunit methyltransferase J</fullName>
        <ecNumber evidence="5">2.1.1.-</ecNumber>
    </submittedName>
</protein>
<dbReference type="Proteomes" id="UP000004259">
    <property type="component" value="Unassembled WGS sequence"/>
</dbReference>
<dbReference type="PIRSF" id="PIRSF005578">
    <property type="entry name" value="TlyA"/>
    <property type="match status" value="1"/>
</dbReference>
<name>E9SFM3_RUMAL</name>
<dbReference type="RefSeq" id="WP_002852228.1">
    <property type="nucleotide sequence ID" value="NZ_ADKM02000122.1"/>
</dbReference>
<keyword evidence="6" id="KW-1185">Reference proteome</keyword>
<keyword evidence="5" id="KW-0489">Methyltransferase</keyword>
<dbReference type="OrthoDB" id="9784736at2"/>
<dbReference type="CDD" id="cd00165">
    <property type="entry name" value="S4"/>
    <property type="match status" value="1"/>
</dbReference>
<keyword evidence="5" id="KW-0808">Transferase</keyword>
<dbReference type="InterPro" id="IPR029063">
    <property type="entry name" value="SAM-dependent_MTases_sf"/>
</dbReference>
<dbReference type="CDD" id="cd02440">
    <property type="entry name" value="AdoMet_MTases"/>
    <property type="match status" value="1"/>
</dbReference>
<keyword evidence="1 3" id="KW-0694">RNA-binding</keyword>